<dbReference type="AlphaFoldDB" id="A0A445MY03"/>
<accession>A0A445MY03</accession>
<organism evidence="1">
    <name type="scientific">uncultured Desulfobacterium sp</name>
    <dbReference type="NCBI Taxonomy" id="201089"/>
    <lineage>
        <taxon>Bacteria</taxon>
        <taxon>Pseudomonadati</taxon>
        <taxon>Thermodesulfobacteriota</taxon>
        <taxon>Desulfobacteria</taxon>
        <taxon>Desulfobacterales</taxon>
        <taxon>Desulfobacteriaceae</taxon>
        <taxon>Desulfobacterium</taxon>
        <taxon>environmental samples</taxon>
    </lineage>
</organism>
<dbReference type="EMBL" id="OJIN01000146">
    <property type="protein sequence ID" value="SPD74348.1"/>
    <property type="molecule type" value="Genomic_DNA"/>
</dbReference>
<dbReference type="Gene3D" id="3.40.960.10">
    <property type="entry name" value="VSR Endonuclease"/>
    <property type="match status" value="1"/>
</dbReference>
<evidence type="ECO:0000313" key="1">
    <source>
        <dbReference type="EMBL" id="SPD74348.1"/>
    </source>
</evidence>
<name>A0A445MY03_9BACT</name>
<gene>
    <name evidence="1" type="ORF">PITCH_A230034</name>
</gene>
<proteinExistence type="predicted"/>
<evidence type="ECO:0008006" key="2">
    <source>
        <dbReference type="Google" id="ProtNLM"/>
    </source>
</evidence>
<protein>
    <recommendedName>
        <fullName evidence="2">DUF559 domain-containing protein</fullName>
    </recommendedName>
</protein>
<sequence>MIADNTRLQGNAAPETPGLTATADCGMEDNSRSFQLFSDQTPTTFTDRLEAAFDEPIEDLFTRLYVVKQMSVPDIRRWFEERFGSVVSERHFYRIMAERGVQLRGHAERKRLSWKQGKMDASMAKSRQTRKRTYLLGSKAEKAIRYLLREALLVLGVKWDVIIGDNLQHILGRYEVDIPVVVVDRSTGAACRFAVEVDNSFTHASPKLKKRDAAKDRALEQSGWRVFRLDGGVKEQDVFAEQVADLVLAIEAHAAEIFINHSFPTNPSQARRATHHLKCVQVEGL</sequence>
<reference evidence="1" key="1">
    <citation type="submission" date="2018-01" db="EMBL/GenBank/DDBJ databases">
        <authorList>
            <person name="Regsiter A."/>
            <person name="William W."/>
        </authorList>
    </citation>
    <scope>NUCLEOTIDE SEQUENCE</scope>
    <source>
        <strain evidence="1">TRIP AH-1</strain>
    </source>
</reference>